<keyword evidence="4" id="KW-0560">Oxidoreductase</keyword>
<dbReference type="GeneID" id="108743068"/>
<evidence type="ECO:0000256" key="1">
    <source>
        <dbReference type="ARBA" id="ARBA00001947"/>
    </source>
</evidence>
<dbReference type="InterPro" id="IPR036291">
    <property type="entry name" value="NAD(P)-bd_dom_sf"/>
</dbReference>
<dbReference type="Pfam" id="PF08240">
    <property type="entry name" value="ADH_N"/>
    <property type="match status" value="1"/>
</dbReference>
<gene>
    <name evidence="8" type="primary">LOC108743068</name>
</gene>
<organism evidence="7 8">
    <name type="scientific">Agrilus planipennis</name>
    <name type="common">Emerald ash borer</name>
    <name type="synonym">Agrilus marcopoli</name>
    <dbReference type="NCBI Taxonomy" id="224129"/>
    <lineage>
        <taxon>Eukaryota</taxon>
        <taxon>Metazoa</taxon>
        <taxon>Ecdysozoa</taxon>
        <taxon>Arthropoda</taxon>
        <taxon>Hexapoda</taxon>
        <taxon>Insecta</taxon>
        <taxon>Pterygota</taxon>
        <taxon>Neoptera</taxon>
        <taxon>Endopterygota</taxon>
        <taxon>Coleoptera</taxon>
        <taxon>Polyphaga</taxon>
        <taxon>Elateriformia</taxon>
        <taxon>Buprestoidea</taxon>
        <taxon>Buprestidae</taxon>
        <taxon>Agrilinae</taxon>
        <taxon>Agrilus</taxon>
    </lineage>
</organism>
<evidence type="ECO:0000256" key="4">
    <source>
        <dbReference type="ARBA" id="ARBA00023002"/>
    </source>
</evidence>
<dbReference type="OrthoDB" id="3941538at2759"/>
<dbReference type="Pfam" id="PF16912">
    <property type="entry name" value="Glu_dehyd_C"/>
    <property type="match status" value="1"/>
</dbReference>
<dbReference type="GO" id="GO:0008270">
    <property type="term" value="F:zinc ion binding"/>
    <property type="evidence" value="ECO:0007669"/>
    <property type="project" value="InterPro"/>
</dbReference>
<evidence type="ECO:0000256" key="2">
    <source>
        <dbReference type="ARBA" id="ARBA00022723"/>
    </source>
</evidence>
<accession>A0A1W4XCY3</accession>
<dbReference type="RefSeq" id="XP_018333986.1">
    <property type="nucleotide sequence ID" value="XM_018478484.2"/>
</dbReference>
<evidence type="ECO:0000313" key="7">
    <source>
        <dbReference type="Proteomes" id="UP000192223"/>
    </source>
</evidence>
<sequence>MQAIQFSLNEKKLELVKKDIPSFSDNEVLIKVAYAGICGTDLHIVQGAFPCNGVSPFILGHEFSGILEAKGRNVKWLQIGDRVAVDPNRSCNICNYCREGNVNYCKNGGINNTLGIVRDGGWAEYVSVPSDEVYKLPDCITLEQAVLLEPLSCIAHAWSKIMPIRPGQKVLVLGAGIIGNLFACVLHSQGHRDVIVSEPVGSRRNLLNNLDTGFECVTPAKLKLKNNLFDVIIDTTGYAPAVEEAIYLLDFGGKVCLFGCANPEAKISIPAFDITAKEIQLFGVFLNPLSFTKAVGLMKSMGQRYFDFEKLGIKTYSLSNYKEALATLKDGTISKAVFRI</sequence>
<dbReference type="Gene3D" id="3.40.50.720">
    <property type="entry name" value="NAD(P)-binding Rossmann-like Domain"/>
    <property type="match status" value="1"/>
</dbReference>
<evidence type="ECO:0000259" key="5">
    <source>
        <dbReference type="Pfam" id="PF08240"/>
    </source>
</evidence>
<evidence type="ECO:0000256" key="3">
    <source>
        <dbReference type="ARBA" id="ARBA00022833"/>
    </source>
</evidence>
<dbReference type="PANTHER" id="PTHR43401">
    <property type="entry name" value="L-THREONINE 3-DEHYDROGENASE"/>
    <property type="match status" value="1"/>
</dbReference>
<dbReference type="SUPFAM" id="SSF51735">
    <property type="entry name" value="NAD(P)-binding Rossmann-fold domains"/>
    <property type="match status" value="1"/>
</dbReference>
<dbReference type="GO" id="GO:0016491">
    <property type="term" value="F:oxidoreductase activity"/>
    <property type="evidence" value="ECO:0007669"/>
    <property type="project" value="UniProtKB-KW"/>
</dbReference>
<dbReference type="KEGG" id="apln:108743068"/>
<reference evidence="8" key="1">
    <citation type="submission" date="2025-08" db="UniProtKB">
        <authorList>
            <consortium name="RefSeq"/>
        </authorList>
    </citation>
    <scope>IDENTIFICATION</scope>
    <source>
        <tissue evidence="8">Entire body</tissue>
    </source>
</reference>
<dbReference type="InParanoid" id="A0A1W4XCY3"/>
<evidence type="ECO:0000259" key="6">
    <source>
        <dbReference type="Pfam" id="PF16912"/>
    </source>
</evidence>
<keyword evidence="2" id="KW-0479">Metal-binding</keyword>
<evidence type="ECO:0000313" key="8">
    <source>
        <dbReference type="RefSeq" id="XP_018333986.1"/>
    </source>
</evidence>
<feature type="domain" description="Glucose dehydrogenase C-terminal" evidence="6">
    <location>
        <begin position="144"/>
        <end position="333"/>
    </location>
</feature>
<name>A0A1W4XCY3_AGRPL</name>
<dbReference type="Gene3D" id="3.90.180.10">
    <property type="entry name" value="Medium-chain alcohol dehydrogenases, catalytic domain"/>
    <property type="match status" value="1"/>
</dbReference>
<keyword evidence="3" id="KW-0862">Zinc</keyword>
<protein>
    <submittedName>
        <fullName evidence="8">D-arabinitol dehydrogenase 1-like isoform X1</fullName>
    </submittedName>
</protein>
<dbReference type="InterPro" id="IPR031640">
    <property type="entry name" value="Glu_dehyd_C"/>
</dbReference>
<dbReference type="Proteomes" id="UP000192223">
    <property type="component" value="Unplaced"/>
</dbReference>
<dbReference type="InterPro" id="IPR013154">
    <property type="entry name" value="ADH-like_N"/>
</dbReference>
<dbReference type="InterPro" id="IPR050129">
    <property type="entry name" value="Zn_alcohol_dh"/>
</dbReference>
<dbReference type="SUPFAM" id="SSF50129">
    <property type="entry name" value="GroES-like"/>
    <property type="match status" value="1"/>
</dbReference>
<comment type="cofactor">
    <cofactor evidence="1">
        <name>Zn(2+)</name>
        <dbReference type="ChEBI" id="CHEBI:29105"/>
    </cofactor>
</comment>
<feature type="domain" description="Alcohol dehydrogenase-like N-terminal" evidence="5">
    <location>
        <begin position="25"/>
        <end position="138"/>
    </location>
</feature>
<proteinExistence type="predicted"/>
<dbReference type="InterPro" id="IPR011032">
    <property type="entry name" value="GroES-like_sf"/>
</dbReference>
<dbReference type="PANTHER" id="PTHR43401:SF2">
    <property type="entry name" value="L-THREONINE 3-DEHYDROGENASE"/>
    <property type="match status" value="1"/>
</dbReference>
<dbReference type="PROSITE" id="PS00059">
    <property type="entry name" value="ADH_ZINC"/>
    <property type="match status" value="1"/>
</dbReference>
<dbReference type="AlphaFoldDB" id="A0A1W4XCY3"/>
<keyword evidence="7" id="KW-1185">Reference proteome</keyword>
<dbReference type="InterPro" id="IPR002328">
    <property type="entry name" value="ADH_Zn_CS"/>
</dbReference>
<dbReference type="STRING" id="224129.A0A1W4XCY3"/>